<feature type="coiled-coil region" evidence="1">
    <location>
        <begin position="38"/>
        <end position="93"/>
    </location>
</feature>
<keyword evidence="1" id="KW-0175">Coiled coil</keyword>
<name>A0A0F3LTJ3_9GAMM</name>
<reference evidence="4 6" key="1">
    <citation type="submission" date="2019-09" db="EMBL/GenBank/DDBJ databases">
        <title>Non-baumannii Acinetobacter spp. carrying blaNDM-1 isolated in China.</title>
        <authorList>
            <person name="Cui C."/>
            <person name="Chen C."/>
            <person name="Sun J."/>
            <person name="Liu Y."/>
        </authorList>
    </citation>
    <scope>NUCLEOTIDE SEQUENCE [LARGE SCALE GENOMIC DNA]</scope>
    <source>
        <strain evidence="4 6">B18</strain>
    </source>
</reference>
<feature type="transmembrane region" description="Helical" evidence="2">
    <location>
        <begin position="6"/>
        <end position="25"/>
    </location>
</feature>
<keyword evidence="2" id="KW-0812">Transmembrane</keyword>
<evidence type="ECO:0000313" key="6">
    <source>
        <dbReference type="Proteomes" id="UP000503440"/>
    </source>
</evidence>
<sequence length="104" mass="12266">MMFILLWGFILLLAVAVIFLIWLQFKNQHDHLNRQSDNHQLENKVISLEENLKKTLEIMQDLAKKMHVQQEALDKSAQRIHQLETQNVELVNLITQVLDPNKVK</sequence>
<evidence type="ECO:0000313" key="5">
    <source>
        <dbReference type="EMBL" id="QOW41736.1"/>
    </source>
</evidence>
<dbReference type="Proteomes" id="UP000503440">
    <property type="component" value="Chromosome"/>
</dbReference>
<dbReference type="RefSeq" id="WP_005177014.1">
    <property type="nucleotide sequence ID" value="NZ_CAXNYR010000001.1"/>
</dbReference>
<keyword evidence="2" id="KW-0472">Membrane</keyword>
<evidence type="ECO:0000313" key="8">
    <source>
        <dbReference type="Proteomes" id="UP001284654"/>
    </source>
</evidence>
<evidence type="ECO:0000313" key="3">
    <source>
        <dbReference type="EMBL" id="MDV4315336.1"/>
    </source>
</evidence>
<keyword evidence="2" id="KW-1133">Transmembrane helix</keyword>
<proteinExistence type="predicted"/>
<gene>
    <name evidence="4" type="ORF">FSC09_09140</name>
    <name evidence="5" type="ORF">G0027_02065</name>
    <name evidence="3" type="ORF">MSG88_06060</name>
</gene>
<dbReference type="AlphaFoldDB" id="A0A0F3LTJ3"/>
<dbReference type="Proteomes" id="UP001284654">
    <property type="component" value="Unassembled WGS sequence"/>
</dbReference>
<dbReference type="Proteomes" id="UP000593812">
    <property type="component" value="Chromosome"/>
</dbReference>
<organism evidence="3 8">
    <name type="scientific">Acinetobacter indicus</name>
    <dbReference type="NCBI Taxonomy" id="756892"/>
    <lineage>
        <taxon>Bacteria</taxon>
        <taxon>Pseudomonadati</taxon>
        <taxon>Pseudomonadota</taxon>
        <taxon>Gammaproteobacteria</taxon>
        <taxon>Moraxellales</taxon>
        <taxon>Moraxellaceae</taxon>
        <taxon>Acinetobacter</taxon>
    </lineage>
</organism>
<reference evidence="3" key="3">
    <citation type="submission" date="2023-10" db="EMBL/GenBank/DDBJ databases">
        <authorList>
            <person name="Sykes E.M.E."/>
            <person name="Khan I.U.H."/>
            <person name="Kumar A."/>
        </authorList>
    </citation>
    <scope>NUCLEOTIDE SEQUENCE</scope>
    <source>
        <strain evidence="3">IK5</strain>
    </source>
</reference>
<protein>
    <submittedName>
        <fullName evidence="3">Uncharacterized protein</fullName>
    </submittedName>
</protein>
<dbReference type="EMBL" id="CP044455">
    <property type="protein sequence ID" value="QIC70569.1"/>
    <property type="molecule type" value="Genomic_DNA"/>
</dbReference>
<reference evidence="5 7" key="2">
    <citation type="submission" date="2020-02" db="EMBL/GenBank/DDBJ databases">
        <title>Tigecycline-resistant Acinetobacter species from pigs and migratory birds.</title>
        <authorList>
            <person name="Chen C."/>
            <person name="Sun J."/>
            <person name="Liao X.-P."/>
            <person name="Liu Y.-H."/>
        </authorList>
    </citation>
    <scope>NUCLEOTIDE SEQUENCE [LARGE SCALE GENOMIC DNA]</scope>
    <source>
        <strain evidence="5 7">C15_T</strain>
    </source>
</reference>
<evidence type="ECO:0000256" key="2">
    <source>
        <dbReference type="SAM" id="Phobius"/>
    </source>
</evidence>
<dbReference type="KEGG" id="aid:CTZ23_09395"/>
<evidence type="ECO:0000313" key="7">
    <source>
        <dbReference type="Proteomes" id="UP000593812"/>
    </source>
</evidence>
<accession>A0A0F3LTJ3</accession>
<evidence type="ECO:0000313" key="4">
    <source>
        <dbReference type="EMBL" id="QIC70569.1"/>
    </source>
</evidence>
<dbReference type="EMBL" id="JAWJYY010000001">
    <property type="protein sequence ID" value="MDV4315336.1"/>
    <property type="molecule type" value="Genomic_DNA"/>
</dbReference>
<dbReference type="STRING" id="756892.GCA_001922645_00849"/>
<dbReference type="EMBL" id="CP048654">
    <property type="protein sequence ID" value="QOW41736.1"/>
    <property type="molecule type" value="Genomic_DNA"/>
</dbReference>
<evidence type="ECO:0000256" key="1">
    <source>
        <dbReference type="SAM" id="Coils"/>
    </source>
</evidence>
<dbReference type="GeneID" id="69465518"/>